<organism evidence="3 4">
    <name type="scientific">Hydrogeniiclostridium mannosilyticum</name>
    <dbReference type="NCBI Taxonomy" id="2764322"/>
    <lineage>
        <taxon>Bacteria</taxon>
        <taxon>Bacillati</taxon>
        <taxon>Bacillota</taxon>
        <taxon>Clostridia</taxon>
        <taxon>Eubacteriales</taxon>
        <taxon>Acutalibacteraceae</taxon>
        <taxon>Hydrogeniiclostridium</taxon>
    </lineage>
</organism>
<dbReference type="InterPro" id="IPR054363">
    <property type="entry name" value="GH95_cat"/>
</dbReference>
<comment type="caution">
    <text evidence="3">The sequence shown here is derived from an EMBL/GenBank/DDBJ whole genome shotgun (WGS) entry which is preliminary data.</text>
</comment>
<dbReference type="PANTHER" id="PTHR31084">
    <property type="entry name" value="ALPHA-L-FUCOSIDASE 2"/>
    <property type="match status" value="1"/>
</dbReference>
<dbReference type="Gene3D" id="1.50.10.10">
    <property type="match status" value="1"/>
</dbReference>
<dbReference type="GO" id="GO:0005975">
    <property type="term" value="P:carbohydrate metabolic process"/>
    <property type="evidence" value="ECO:0007669"/>
    <property type="project" value="InterPro"/>
</dbReference>
<feature type="domain" description="Glycosyl hydrolase family 95 N-terminal" evidence="1">
    <location>
        <begin position="34"/>
        <end position="281"/>
    </location>
</feature>
<evidence type="ECO:0000259" key="2">
    <source>
        <dbReference type="Pfam" id="PF22124"/>
    </source>
</evidence>
<dbReference type="Pfam" id="PF22124">
    <property type="entry name" value="Glyco_hydro_95_cat"/>
    <property type="match status" value="1"/>
</dbReference>
<evidence type="ECO:0000313" key="3">
    <source>
        <dbReference type="EMBL" id="RAQ29195.1"/>
    </source>
</evidence>
<dbReference type="InterPro" id="IPR027414">
    <property type="entry name" value="GH95_N_dom"/>
</dbReference>
<evidence type="ECO:0008006" key="5">
    <source>
        <dbReference type="Google" id="ProtNLM"/>
    </source>
</evidence>
<dbReference type="AlphaFoldDB" id="A0A328UJK6"/>
<dbReference type="GO" id="GO:0004560">
    <property type="term" value="F:alpha-L-fucosidase activity"/>
    <property type="evidence" value="ECO:0007669"/>
    <property type="project" value="TreeGrafter"/>
</dbReference>
<dbReference type="RefSeq" id="WP_112332426.1">
    <property type="nucleotide sequence ID" value="NZ_QLYR01000003.1"/>
</dbReference>
<proteinExistence type="predicted"/>
<dbReference type="EMBL" id="QLYR01000003">
    <property type="protein sequence ID" value="RAQ29195.1"/>
    <property type="molecule type" value="Genomic_DNA"/>
</dbReference>
<evidence type="ECO:0000313" key="4">
    <source>
        <dbReference type="Proteomes" id="UP000249377"/>
    </source>
</evidence>
<gene>
    <name evidence="3" type="ORF">DPQ25_06815</name>
</gene>
<sequence>MFSYTLKRLDYPYPPMPLEKRKGLVPKQGYCSLKPAEEEKEGLPAAAAGLRACIYGDPLREVIHLMQEDLQAPTIEKIPAPPLLADILPAVRRLLLEGKGMEAAALSAETAKKRGYGELLHFMENDPRHIELPFSAFQPAGAVNLVLELEESGAPTDYLRTMNYKTGEAVIHWTDRRGRWVRRAFVSEPEQCLVQLLTPPPGEKLNIRVHMEAPDDWARAGIRPEMQATLDALLCEACYPIGGGGHAVATKVFRTGGTAHLEDTSICINGAQQVLLVTRVTSSPALKPGLAQQTLDDPSFPEETYEALLNRHIKIHAPRIERCTMTFDGPGENQAVEELMERQNGSGLPLQAKLLQMMFDAGRYFLATATGKYPPMWGQWNINVNLQVCSGNLTSLPEMMDVFFRFVESKLPDYRMNAQRILGCRGILADIHPDLNNGLLYHFSRTYPHHYWIACAGWIYNEFWGRYLVSGDKTFLRDHVLPGLQEIALFFEDYLSDRGPDGRYLFYPCWSPENEPLGQSPVTVNAVMDIMVCREVLENLTTAYRILELEDPRAEKHREMLENLPALLLDEEGGLKEWAWKDHPERYNHRHVSHHYDVWPGMKVNWEDTPELADAILKSNRRRGQQDDSAHGIMHRLFTAIRLKDKQDACMHIQQLFRHGFVNSNLSTNHFPDRLEFPDMLGGMPAALAEMAVYSRPGIIEFLPAMPDFLAKGKLCGASLYTFMLLQTMEWDLEAGVLQAVLVSHENQICRVGSHKPAVIFRDGNPLTEQETTEGIQFTAGIPVSILLQWK</sequence>
<dbReference type="SUPFAM" id="SSF48208">
    <property type="entry name" value="Six-hairpin glycosidases"/>
    <property type="match status" value="1"/>
</dbReference>
<name>A0A328UJK6_9FIRM</name>
<keyword evidence="4" id="KW-1185">Reference proteome</keyword>
<dbReference type="Pfam" id="PF14498">
    <property type="entry name" value="Glyco_hyd_65N_2"/>
    <property type="match status" value="1"/>
</dbReference>
<reference evidence="3 4" key="1">
    <citation type="submission" date="2018-06" db="EMBL/GenBank/DDBJ databases">
        <title>Noncontiguous genome sequence of Ruminococcaceae bacterium ASD2818.</title>
        <authorList>
            <person name="Chaplin A.V."/>
            <person name="Sokolova S.R."/>
            <person name="Kochetkova T.O."/>
            <person name="Goltsov A.Y."/>
            <person name="Trofimov D.Y."/>
            <person name="Efimov B.A."/>
        </authorList>
    </citation>
    <scope>NUCLEOTIDE SEQUENCE [LARGE SCALE GENOMIC DNA]</scope>
    <source>
        <strain evidence="3 4">ASD2818</strain>
    </source>
</reference>
<accession>A0A328UJK6</accession>
<evidence type="ECO:0000259" key="1">
    <source>
        <dbReference type="Pfam" id="PF14498"/>
    </source>
</evidence>
<dbReference type="PANTHER" id="PTHR31084:SF0">
    <property type="entry name" value="ALPHA-L-FUCOSIDASE 2"/>
    <property type="match status" value="1"/>
</dbReference>
<dbReference type="InterPro" id="IPR008928">
    <property type="entry name" value="6-hairpin_glycosidase_sf"/>
</dbReference>
<feature type="domain" description="Glycosyl hydrolase family 95 catalytic" evidence="2">
    <location>
        <begin position="304"/>
        <end position="691"/>
    </location>
</feature>
<protein>
    <recommendedName>
        <fullName evidence="5">Glycosyl hydrolase family 95 N-terminal domain-containing protein</fullName>
    </recommendedName>
</protein>
<dbReference type="Proteomes" id="UP000249377">
    <property type="component" value="Unassembled WGS sequence"/>
</dbReference>
<dbReference type="InterPro" id="IPR012341">
    <property type="entry name" value="6hp_glycosidase-like_sf"/>
</dbReference>